<proteinExistence type="inferred from homology"/>
<feature type="domain" description="UspA" evidence="3">
    <location>
        <begin position="1"/>
        <end position="139"/>
    </location>
</feature>
<feature type="compositionally biased region" description="Acidic residues" evidence="2">
    <location>
        <begin position="175"/>
        <end position="184"/>
    </location>
</feature>
<evidence type="ECO:0000256" key="1">
    <source>
        <dbReference type="ARBA" id="ARBA00008791"/>
    </source>
</evidence>
<dbReference type="Pfam" id="PF00582">
    <property type="entry name" value="Usp"/>
    <property type="match status" value="1"/>
</dbReference>
<dbReference type="InterPro" id="IPR006015">
    <property type="entry name" value="Universal_stress_UspA"/>
</dbReference>
<dbReference type="Gene3D" id="3.40.50.620">
    <property type="entry name" value="HUPs"/>
    <property type="match status" value="1"/>
</dbReference>
<dbReference type="InterPro" id="IPR014729">
    <property type="entry name" value="Rossmann-like_a/b/a_fold"/>
</dbReference>
<dbReference type="AlphaFoldDB" id="A0ABD6AQN3"/>
<evidence type="ECO:0000256" key="2">
    <source>
        <dbReference type="SAM" id="MobiDB-lite"/>
    </source>
</evidence>
<feature type="compositionally biased region" description="Basic and acidic residues" evidence="2">
    <location>
        <begin position="147"/>
        <end position="174"/>
    </location>
</feature>
<dbReference type="RefSeq" id="WP_256408387.1">
    <property type="nucleotide sequence ID" value="NZ_JANHDN010000002.1"/>
</dbReference>
<keyword evidence="5" id="KW-1185">Reference proteome</keyword>
<reference evidence="4 5" key="1">
    <citation type="journal article" date="2019" name="Int. J. Syst. Evol. Microbiol.">
        <title>The Global Catalogue of Microorganisms (GCM) 10K type strain sequencing project: providing services to taxonomists for standard genome sequencing and annotation.</title>
        <authorList>
            <consortium name="The Broad Institute Genomics Platform"/>
            <consortium name="The Broad Institute Genome Sequencing Center for Infectious Disease"/>
            <person name="Wu L."/>
            <person name="Ma J."/>
        </authorList>
    </citation>
    <scope>NUCLEOTIDE SEQUENCE [LARGE SCALE GENOMIC DNA]</scope>
    <source>
        <strain evidence="4 5">CGMCC 1.12554</strain>
    </source>
</reference>
<dbReference type="PRINTS" id="PR01438">
    <property type="entry name" value="UNVRSLSTRESS"/>
</dbReference>
<evidence type="ECO:0000259" key="3">
    <source>
        <dbReference type="Pfam" id="PF00582"/>
    </source>
</evidence>
<dbReference type="PANTHER" id="PTHR46268">
    <property type="entry name" value="STRESS RESPONSE PROTEIN NHAX"/>
    <property type="match status" value="1"/>
</dbReference>
<comment type="caution">
    <text evidence="4">The sequence shown here is derived from an EMBL/GenBank/DDBJ whole genome shotgun (WGS) entry which is preliminary data.</text>
</comment>
<dbReference type="SUPFAM" id="SSF52402">
    <property type="entry name" value="Adenine nucleotide alpha hydrolases-like"/>
    <property type="match status" value="1"/>
</dbReference>
<comment type="similarity">
    <text evidence="1">Belongs to the universal stress protein A family.</text>
</comment>
<name>A0ABD6AQN3_9EURY</name>
<feature type="region of interest" description="Disordered" evidence="2">
    <location>
        <begin position="137"/>
        <end position="184"/>
    </location>
</feature>
<gene>
    <name evidence="4" type="ORF">ACFQMF_13885</name>
</gene>
<protein>
    <submittedName>
        <fullName evidence="4">Universal stress protein</fullName>
    </submittedName>
</protein>
<sequence>MYDDILLPVAPGGEANDAVPHAASLAERYDATVHVVSAVDTVARTLRGPQAGAFAERVESAAQERVEAVTAELEAAGVDAVGDLRQGEPVDVIENAIADAGADIVVMPSHARSGLRRVLLGSVTEKVVRVSPVPVVTVPMTDEGDEPVTREDDEAMSREDDEATSREEDEAATREDDETADDEA</sequence>
<evidence type="ECO:0000313" key="5">
    <source>
        <dbReference type="Proteomes" id="UP001596545"/>
    </source>
</evidence>
<dbReference type="CDD" id="cd00293">
    <property type="entry name" value="USP-like"/>
    <property type="match status" value="1"/>
</dbReference>
<dbReference type="InterPro" id="IPR006016">
    <property type="entry name" value="UspA"/>
</dbReference>
<evidence type="ECO:0000313" key="4">
    <source>
        <dbReference type="EMBL" id="MFC7325664.1"/>
    </source>
</evidence>
<dbReference type="PANTHER" id="PTHR46268:SF6">
    <property type="entry name" value="UNIVERSAL STRESS PROTEIN UP12"/>
    <property type="match status" value="1"/>
</dbReference>
<organism evidence="4 5">
    <name type="scientific">Halorubrum rutilum</name>
    <dbReference type="NCBI Taxonomy" id="1364933"/>
    <lineage>
        <taxon>Archaea</taxon>
        <taxon>Methanobacteriati</taxon>
        <taxon>Methanobacteriota</taxon>
        <taxon>Stenosarchaea group</taxon>
        <taxon>Halobacteria</taxon>
        <taxon>Halobacteriales</taxon>
        <taxon>Haloferacaceae</taxon>
        <taxon>Halorubrum</taxon>
    </lineage>
</organism>
<dbReference type="Proteomes" id="UP001596545">
    <property type="component" value="Unassembled WGS sequence"/>
</dbReference>
<dbReference type="EMBL" id="JBHTBL010000011">
    <property type="protein sequence ID" value="MFC7325664.1"/>
    <property type="molecule type" value="Genomic_DNA"/>
</dbReference>
<accession>A0ABD6AQN3</accession>